<keyword evidence="1" id="KW-1185">Reference proteome</keyword>
<dbReference type="KEGG" id="dzi:111288379"/>
<evidence type="ECO:0000313" key="1">
    <source>
        <dbReference type="Proteomes" id="UP000515121"/>
    </source>
</evidence>
<organism evidence="1 2">
    <name type="scientific">Durio zibethinus</name>
    <name type="common">Durian</name>
    <dbReference type="NCBI Taxonomy" id="66656"/>
    <lineage>
        <taxon>Eukaryota</taxon>
        <taxon>Viridiplantae</taxon>
        <taxon>Streptophyta</taxon>
        <taxon>Embryophyta</taxon>
        <taxon>Tracheophyta</taxon>
        <taxon>Spermatophyta</taxon>
        <taxon>Magnoliopsida</taxon>
        <taxon>eudicotyledons</taxon>
        <taxon>Gunneridae</taxon>
        <taxon>Pentapetalae</taxon>
        <taxon>rosids</taxon>
        <taxon>malvids</taxon>
        <taxon>Malvales</taxon>
        <taxon>Malvaceae</taxon>
        <taxon>Helicteroideae</taxon>
        <taxon>Durio</taxon>
    </lineage>
</organism>
<reference evidence="2" key="1">
    <citation type="submission" date="2025-08" db="UniProtKB">
        <authorList>
            <consortium name="RefSeq"/>
        </authorList>
    </citation>
    <scope>IDENTIFICATION</scope>
    <source>
        <tissue evidence="2">Fruit stalk</tissue>
    </source>
</reference>
<dbReference type="RefSeq" id="XP_022734996.1">
    <property type="nucleotide sequence ID" value="XM_022879261.1"/>
</dbReference>
<name>A0A6P5Y4R1_DURZI</name>
<gene>
    <name evidence="2" type="primary">LOC111288379</name>
</gene>
<dbReference type="GeneID" id="111288379"/>
<dbReference type="OrthoDB" id="1733683at2759"/>
<dbReference type="PANTHER" id="PTHR11017">
    <property type="entry name" value="LEUCINE-RICH REPEAT-CONTAINING PROTEIN"/>
    <property type="match status" value="1"/>
</dbReference>
<dbReference type="Gene3D" id="3.80.10.10">
    <property type="entry name" value="Ribonuclease Inhibitor"/>
    <property type="match status" value="1"/>
</dbReference>
<dbReference type="AlphaFoldDB" id="A0A6P5Y4R1"/>
<dbReference type="InterPro" id="IPR044974">
    <property type="entry name" value="Disease_R_plants"/>
</dbReference>
<dbReference type="InterPro" id="IPR032675">
    <property type="entry name" value="LRR_dom_sf"/>
</dbReference>
<dbReference type="Proteomes" id="UP000515121">
    <property type="component" value="Unplaced"/>
</dbReference>
<evidence type="ECO:0000313" key="2">
    <source>
        <dbReference type="RefSeq" id="XP_022734996.1"/>
    </source>
</evidence>
<accession>A0A6P5Y4R1</accession>
<dbReference type="PANTHER" id="PTHR11017:SF559">
    <property type="entry name" value="DISEASE RESISTANCE PROTEIN CHL1"/>
    <property type="match status" value="1"/>
</dbReference>
<dbReference type="GO" id="GO:0006952">
    <property type="term" value="P:defense response"/>
    <property type="evidence" value="ECO:0007669"/>
    <property type="project" value="InterPro"/>
</dbReference>
<proteinExistence type="predicted"/>
<protein>
    <submittedName>
        <fullName evidence="2">Disease resistance protein RRS1-like</fullName>
    </submittedName>
</protein>
<sequence>MVIDNKGEQNKTFTLNADAFLKMKKLRLLKVFHLLNSQDLKYLSNELRLLEWSRYPLRYLPSSFQSDNLVALLLPYSPIEQIWKGNRVRITSFDVCL</sequence>